<reference evidence="1 2" key="1">
    <citation type="submission" date="2016-02" db="EMBL/GenBank/DDBJ databases">
        <title>Biosynthesis of antibiotic leucinostatins and their inhibition on Phytophthora in bio-control Purpureocillium lilacinum.</title>
        <authorList>
            <person name="Wang G."/>
            <person name="Liu Z."/>
            <person name="Lin R."/>
            <person name="Li E."/>
            <person name="Mao Z."/>
            <person name="Ling J."/>
            <person name="Yin W."/>
            <person name="Xie B."/>
        </authorList>
    </citation>
    <scope>NUCLEOTIDE SEQUENCE [LARGE SCALE GENOMIC DNA]</scope>
    <source>
        <strain evidence="1">PLFJ-1</strain>
    </source>
</reference>
<accession>A0A179F4T3</accession>
<protein>
    <submittedName>
        <fullName evidence="1">Uncharacterized protein</fullName>
    </submittedName>
</protein>
<sequence>MTDTVVTSPAPRHARHGFGRGTGHCASCPTRALAVLCPFGPHGPHSWAFTKYNFGIIHTVHVLFHHSVTVVVSAVSQLCDGRLRALRNEHLTSALPRSSSTQPCRWLFVVQIFPPGVIILLSMLQWKPTVWGGLHFTVEYLPVAEVLVTGDSALKVEVITNSSLGKWGHSPPGYFTTAHSTVSSASSASSTSSSNSYDKSHSPNIEVPFRTLKTSPHSSRSNFSASPQHFNCRTWHLLGSKPLPGFRSTSQSSFEGSSHSSLSKTQNMVLAFVLPTTVRVP</sequence>
<comment type="caution">
    <text evidence="1">The sequence shown here is derived from an EMBL/GenBank/DDBJ whole genome shotgun (WGS) entry which is preliminary data.</text>
</comment>
<organism evidence="1 2">
    <name type="scientific">Purpureocillium lilacinum</name>
    <name type="common">Paecilomyces lilacinus</name>
    <dbReference type="NCBI Taxonomy" id="33203"/>
    <lineage>
        <taxon>Eukaryota</taxon>
        <taxon>Fungi</taxon>
        <taxon>Dikarya</taxon>
        <taxon>Ascomycota</taxon>
        <taxon>Pezizomycotina</taxon>
        <taxon>Sordariomycetes</taxon>
        <taxon>Hypocreomycetidae</taxon>
        <taxon>Hypocreales</taxon>
        <taxon>Ophiocordycipitaceae</taxon>
        <taxon>Purpureocillium</taxon>
    </lineage>
</organism>
<evidence type="ECO:0000313" key="2">
    <source>
        <dbReference type="Proteomes" id="UP000078340"/>
    </source>
</evidence>
<gene>
    <name evidence="1" type="ORF">VFPFJ_11507</name>
</gene>
<proteinExistence type="predicted"/>
<dbReference type="EMBL" id="LSBI01000042">
    <property type="protein sequence ID" value="OAQ60412.1"/>
    <property type="molecule type" value="Genomic_DNA"/>
</dbReference>
<name>A0A179F4T3_PURLI</name>
<evidence type="ECO:0000313" key="1">
    <source>
        <dbReference type="EMBL" id="OAQ60412.1"/>
    </source>
</evidence>
<dbReference type="Proteomes" id="UP000078340">
    <property type="component" value="Unassembled WGS sequence"/>
</dbReference>
<dbReference type="AlphaFoldDB" id="A0A179F4T3"/>